<name>A0A9X7J458_9FIRM</name>
<proteinExistence type="predicted"/>
<keyword evidence="2" id="KW-1003">Cell membrane</keyword>
<dbReference type="GO" id="GO:0005886">
    <property type="term" value="C:plasma membrane"/>
    <property type="evidence" value="ECO:0007669"/>
    <property type="project" value="UniProtKB-SubCell"/>
</dbReference>
<feature type="transmembrane region" description="Helical" evidence="7">
    <location>
        <begin position="138"/>
        <end position="158"/>
    </location>
</feature>
<comment type="subcellular location">
    <subcellularLocation>
        <location evidence="1">Cell inner membrane</location>
        <topology evidence="1">Multi-pass membrane protein</topology>
    </subcellularLocation>
</comment>
<dbReference type="InterPro" id="IPR004681">
    <property type="entry name" value="TRAP_DctM"/>
</dbReference>
<keyword evidence="6 7" id="KW-0472">Membrane</keyword>
<keyword evidence="3" id="KW-0997">Cell inner membrane</keyword>
<feature type="transmembrane region" description="Helical" evidence="7">
    <location>
        <begin position="170"/>
        <end position="191"/>
    </location>
</feature>
<evidence type="ECO:0000256" key="4">
    <source>
        <dbReference type="ARBA" id="ARBA00022692"/>
    </source>
</evidence>
<dbReference type="PANTHER" id="PTHR33362">
    <property type="entry name" value="SIALIC ACID TRAP TRANSPORTER PERMEASE PROTEIN SIAT-RELATED"/>
    <property type="match status" value="1"/>
</dbReference>
<dbReference type="Proteomes" id="UP000239430">
    <property type="component" value="Unassembled WGS sequence"/>
</dbReference>
<evidence type="ECO:0000256" key="1">
    <source>
        <dbReference type="ARBA" id="ARBA00004429"/>
    </source>
</evidence>
<feature type="transmembrane region" description="Helical" evidence="7">
    <location>
        <begin position="270"/>
        <end position="292"/>
    </location>
</feature>
<dbReference type="EMBL" id="PVXL01000025">
    <property type="protein sequence ID" value="PRR75639.1"/>
    <property type="molecule type" value="Genomic_DNA"/>
</dbReference>
<feature type="transmembrane region" description="Helical" evidence="7">
    <location>
        <begin position="355"/>
        <end position="383"/>
    </location>
</feature>
<reference evidence="9 10" key="1">
    <citation type="submission" date="2018-03" db="EMBL/GenBank/DDBJ databases">
        <title>Genome sequence of Moorella stamsii DSM 26217.</title>
        <authorList>
            <person name="Poehlein A."/>
            <person name="Daniel R."/>
        </authorList>
    </citation>
    <scope>NUCLEOTIDE SEQUENCE [LARGE SCALE GENOMIC DNA]</scope>
    <source>
        <strain evidence="10">DSM 26217</strain>
    </source>
</reference>
<evidence type="ECO:0000256" key="7">
    <source>
        <dbReference type="SAM" id="Phobius"/>
    </source>
</evidence>
<accession>A0A9X7J458</accession>
<dbReference type="NCBIfam" id="TIGR00786">
    <property type="entry name" value="dctM"/>
    <property type="match status" value="1"/>
</dbReference>
<feature type="transmembrane region" description="Helical" evidence="7">
    <location>
        <begin position="93"/>
        <end position="117"/>
    </location>
</feature>
<evidence type="ECO:0000313" key="10">
    <source>
        <dbReference type="Proteomes" id="UP000239430"/>
    </source>
</evidence>
<protein>
    <submittedName>
        <fullName evidence="9">Sialic acid TRAP transporter permease protein SiaT</fullName>
    </submittedName>
</protein>
<evidence type="ECO:0000256" key="3">
    <source>
        <dbReference type="ARBA" id="ARBA00022519"/>
    </source>
</evidence>
<evidence type="ECO:0000259" key="8">
    <source>
        <dbReference type="Pfam" id="PF06808"/>
    </source>
</evidence>
<dbReference type="PIRSF" id="PIRSF006066">
    <property type="entry name" value="HI0050"/>
    <property type="match status" value="1"/>
</dbReference>
<feature type="transmembrane region" description="Helical" evidence="7">
    <location>
        <begin position="53"/>
        <end position="73"/>
    </location>
</feature>
<evidence type="ECO:0000256" key="5">
    <source>
        <dbReference type="ARBA" id="ARBA00022989"/>
    </source>
</evidence>
<evidence type="ECO:0000313" key="9">
    <source>
        <dbReference type="EMBL" id="PRR75639.1"/>
    </source>
</evidence>
<dbReference type="GO" id="GO:0022857">
    <property type="term" value="F:transmembrane transporter activity"/>
    <property type="evidence" value="ECO:0007669"/>
    <property type="project" value="TreeGrafter"/>
</dbReference>
<sequence length="426" mass="45024">MGIVALAFIATLIIGLPIAFVLGFTGVLHALIMGDPNLLVMLPQRMFAAADNFSLMAIPLFVLAGELMGFGGVTEKLADMTRSIIGHIRGGLAYATVVVGCFLGALLGSANAAAALLGDVMQPEMVKDGYDEVFSTCLTAATSILGPIIPPSMIFIVYGVAANLSIGELFFAGIIPGLLLAAAYFVIIWLTGRREKWHVRPRATLAEAGRSFLKAAPSLLVPVIILGGILGGITTPTESAAAASVVAVFLGTVVYKKLKLSHIPHILERTGVVSASIMIIVAMANILGWTLALDQVPQTIAQFMLSLTSNKYLLLLLINILLLIVGMVMETIAAIIILVPVFLPIITAVGIDPLHFGLVVSFNLVVGLLTPPVGVALFTTSIVTKTSLQKLIKPIWIWVGAAMAVLMILTYVPGIVTFLPRLVFKH</sequence>
<comment type="caution">
    <text evidence="9">The sequence shown here is derived from an EMBL/GenBank/DDBJ whole genome shotgun (WGS) entry which is preliminary data.</text>
</comment>
<keyword evidence="4 7" id="KW-0812">Transmembrane</keyword>
<feature type="transmembrane region" description="Helical" evidence="7">
    <location>
        <begin position="312"/>
        <end position="343"/>
    </location>
</feature>
<feature type="domain" description="TRAP C4-dicarboxylate transport system permease DctM subunit" evidence="8">
    <location>
        <begin position="7"/>
        <end position="415"/>
    </location>
</feature>
<gene>
    <name evidence="9" type="primary">siaT_3</name>
    <name evidence="9" type="ORF">MOST_08220</name>
</gene>
<feature type="transmembrane region" description="Helical" evidence="7">
    <location>
        <begin position="395"/>
        <end position="419"/>
    </location>
</feature>
<feature type="transmembrane region" description="Helical" evidence="7">
    <location>
        <begin position="239"/>
        <end position="258"/>
    </location>
</feature>
<dbReference type="InterPro" id="IPR010656">
    <property type="entry name" value="DctM"/>
</dbReference>
<dbReference type="PANTHER" id="PTHR33362:SF2">
    <property type="entry name" value="TRAP TRANSPORTER LARGE PERMEASE PROTEIN"/>
    <property type="match status" value="1"/>
</dbReference>
<organism evidence="9 10">
    <name type="scientific">Neomoorella stamsii</name>
    <dbReference type="NCBI Taxonomy" id="1266720"/>
    <lineage>
        <taxon>Bacteria</taxon>
        <taxon>Bacillati</taxon>
        <taxon>Bacillota</taxon>
        <taxon>Clostridia</taxon>
        <taxon>Neomoorellales</taxon>
        <taxon>Neomoorellaceae</taxon>
        <taxon>Neomoorella</taxon>
    </lineage>
</organism>
<evidence type="ECO:0000256" key="6">
    <source>
        <dbReference type="ARBA" id="ARBA00023136"/>
    </source>
</evidence>
<evidence type="ECO:0000256" key="2">
    <source>
        <dbReference type="ARBA" id="ARBA00022475"/>
    </source>
</evidence>
<feature type="transmembrane region" description="Helical" evidence="7">
    <location>
        <begin position="6"/>
        <end position="32"/>
    </location>
</feature>
<keyword evidence="10" id="KW-1185">Reference proteome</keyword>
<dbReference type="Pfam" id="PF06808">
    <property type="entry name" value="DctM"/>
    <property type="match status" value="1"/>
</dbReference>
<dbReference type="AlphaFoldDB" id="A0A9X7J458"/>
<keyword evidence="5 7" id="KW-1133">Transmembrane helix</keyword>
<dbReference type="RefSeq" id="WP_054935755.1">
    <property type="nucleotide sequence ID" value="NZ_PVXL01000025.1"/>
</dbReference>
<feature type="transmembrane region" description="Helical" evidence="7">
    <location>
        <begin position="212"/>
        <end position="233"/>
    </location>
</feature>